<gene>
    <name evidence="1" type="ORF">H8R25_13955</name>
</gene>
<reference evidence="1 2" key="1">
    <citation type="submission" date="2020-08" db="EMBL/GenBank/DDBJ databases">
        <title>Description of novel Flavobacterium F-392 isolate.</title>
        <authorList>
            <person name="Saticioglu I.B."/>
            <person name="Duman M."/>
            <person name="Altun S."/>
        </authorList>
    </citation>
    <scope>NUCLEOTIDE SEQUENCE [LARGE SCALE GENOMIC DNA]</scope>
    <source>
        <strain evidence="1 2">F-392</strain>
    </source>
</reference>
<dbReference type="RefSeq" id="WP_187020220.1">
    <property type="nucleotide sequence ID" value="NZ_JACRUK010000042.1"/>
</dbReference>
<name>A0A923N2D2_9FLAO</name>
<protein>
    <submittedName>
        <fullName evidence="1">Uncharacterized protein</fullName>
    </submittedName>
</protein>
<proteinExistence type="predicted"/>
<sequence length="246" mass="28788">MVYTINAFGISSTIDYETLDEISFFRICEELLKIIQRDGFIKLTPLGALPKKILAELYHFKFIIDENIESGINKLSHEDQCISVKTAKNVCELTNLVKKSKGKLLLTKNGEKYLKAENRVALFKVIFLIFTEKFNWAYNDGYTKEPVGQYGYLFSIYLLKKFGEEQKFTSFYAAKYLQVFEKCITHFNGDYSTPEKQFNSCYLVRTFERFTEWFGLTSISGKNNYFDQENAKIVKTKILEKIFIYE</sequence>
<evidence type="ECO:0000313" key="1">
    <source>
        <dbReference type="EMBL" id="MBC5845535.1"/>
    </source>
</evidence>
<dbReference type="Proteomes" id="UP000641454">
    <property type="component" value="Unassembled WGS sequence"/>
</dbReference>
<comment type="caution">
    <text evidence="1">The sequence shown here is derived from an EMBL/GenBank/DDBJ whole genome shotgun (WGS) entry which is preliminary data.</text>
</comment>
<accession>A0A923N2D2</accession>
<evidence type="ECO:0000313" key="2">
    <source>
        <dbReference type="Proteomes" id="UP000641454"/>
    </source>
</evidence>
<organism evidence="1 2">
    <name type="scientific">Flavobacterium muglaense</name>
    <dbReference type="NCBI Taxonomy" id="2764716"/>
    <lineage>
        <taxon>Bacteria</taxon>
        <taxon>Pseudomonadati</taxon>
        <taxon>Bacteroidota</taxon>
        <taxon>Flavobacteriia</taxon>
        <taxon>Flavobacteriales</taxon>
        <taxon>Flavobacteriaceae</taxon>
        <taxon>Flavobacterium</taxon>
    </lineage>
</organism>
<dbReference type="EMBL" id="JACRUL010000041">
    <property type="protein sequence ID" value="MBC5845535.1"/>
    <property type="molecule type" value="Genomic_DNA"/>
</dbReference>
<keyword evidence="2" id="KW-1185">Reference proteome</keyword>
<dbReference type="AlphaFoldDB" id="A0A923N2D2"/>